<gene>
    <name evidence="1" type="ORF">LAESUDRAFT_715991</name>
</gene>
<dbReference type="InParanoid" id="A0A165CZX0"/>
<proteinExistence type="predicted"/>
<accession>A0A165CZX0</accession>
<dbReference type="RefSeq" id="XP_040761592.1">
    <property type="nucleotide sequence ID" value="XM_040907217.1"/>
</dbReference>
<dbReference type="GeneID" id="63824246"/>
<dbReference type="EMBL" id="KV427641">
    <property type="protein sequence ID" value="KZT03852.1"/>
    <property type="molecule type" value="Genomic_DNA"/>
</dbReference>
<sequence>MIHRAEQFLAYAKRRAVVSNPPHDISLPDVESLDRALLKIHKLHKSPSDIHDAPDGDNIYTLYFTVELPRGAEVPQSMLQSPVAVADRFIGKEDDASAPEWLQWPRDSVWFVQISRRDASHLFKIMAKYPENLETHHVARPYLAAYAHIEARNILIHQTPLNLTCIFVPVLSINHVPENILIVINGTSMNVSITRHVRAKQLQPKLTEQRSPRIQVFTALKKHIATAVG</sequence>
<dbReference type="AlphaFoldDB" id="A0A165CZX0"/>
<evidence type="ECO:0000313" key="2">
    <source>
        <dbReference type="Proteomes" id="UP000076871"/>
    </source>
</evidence>
<organism evidence="1 2">
    <name type="scientific">Laetiporus sulphureus 93-53</name>
    <dbReference type="NCBI Taxonomy" id="1314785"/>
    <lineage>
        <taxon>Eukaryota</taxon>
        <taxon>Fungi</taxon>
        <taxon>Dikarya</taxon>
        <taxon>Basidiomycota</taxon>
        <taxon>Agaricomycotina</taxon>
        <taxon>Agaricomycetes</taxon>
        <taxon>Polyporales</taxon>
        <taxon>Laetiporus</taxon>
    </lineage>
</organism>
<name>A0A165CZX0_9APHY</name>
<protein>
    <submittedName>
        <fullName evidence="1">Uncharacterized protein</fullName>
    </submittedName>
</protein>
<dbReference type="Proteomes" id="UP000076871">
    <property type="component" value="Unassembled WGS sequence"/>
</dbReference>
<keyword evidence="2" id="KW-1185">Reference proteome</keyword>
<evidence type="ECO:0000313" key="1">
    <source>
        <dbReference type="EMBL" id="KZT03852.1"/>
    </source>
</evidence>
<reference evidence="1 2" key="1">
    <citation type="journal article" date="2016" name="Mol. Biol. Evol.">
        <title>Comparative Genomics of Early-Diverging Mushroom-Forming Fungi Provides Insights into the Origins of Lignocellulose Decay Capabilities.</title>
        <authorList>
            <person name="Nagy L.G."/>
            <person name="Riley R."/>
            <person name="Tritt A."/>
            <person name="Adam C."/>
            <person name="Daum C."/>
            <person name="Floudas D."/>
            <person name="Sun H."/>
            <person name="Yadav J.S."/>
            <person name="Pangilinan J."/>
            <person name="Larsson K.H."/>
            <person name="Matsuura K."/>
            <person name="Barry K."/>
            <person name="Labutti K."/>
            <person name="Kuo R."/>
            <person name="Ohm R.A."/>
            <person name="Bhattacharya S.S."/>
            <person name="Shirouzu T."/>
            <person name="Yoshinaga Y."/>
            <person name="Martin F.M."/>
            <person name="Grigoriev I.V."/>
            <person name="Hibbett D.S."/>
        </authorList>
    </citation>
    <scope>NUCLEOTIDE SEQUENCE [LARGE SCALE GENOMIC DNA]</scope>
    <source>
        <strain evidence="1 2">93-53</strain>
    </source>
</reference>